<evidence type="ECO:0000313" key="2">
    <source>
        <dbReference type="Proteomes" id="UP000005396"/>
    </source>
</evidence>
<accession>A8RU52</accession>
<sequence length="51" mass="6360">MAEIGKLEITVLDMPKIQRLLKRYEKIQRRRAWRNHARTKKVRNNTWKKKQ</sequence>
<comment type="caution">
    <text evidence="1">The sequence shown here is derived from an EMBL/GenBank/DDBJ whole genome shotgun (WGS) entry which is preliminary data.</text>
</comment>
<evidence type="ECO:0000313" key="1">
    <source>
        <dbReference type="EMBL" id="EDP15730.1"/>
    </source>
</evidence>
<dbReference type="PaxDb" id="411902-CLOBOL_03901"/>
<name>A8RU52_ENTBW</name>
<proteinExistence type="predicted"/>
<reference evidence="1 2" key="2">
    <citation type="submission" date="2007-09" db="EMBL/GenBank/DDBJ databases">
        <title>Draft genome sequence of Clostridium bolteae (ATCC BAA-613).</title>
        <authorList>
            <person name="Sudarsanam P."/>
            <person name="Ley R."/>
            <person name="Guruge J."/>
            <person name="Turnbaugh P.J."/>
            <person name="Mahowald M."/>
            <person name="Liep D."/>
            <person name="Gordon J."/>
        </authorList>
    </citation>
    <scope>NUCLEOTIDE SEQUENCE [LARGE SCALE GENOMIC DNA]</scope>
    <source>
        <strain evidence="2">ATCC BAA-613 / DSM 15670 / CCUG 46953 / JCM 12243 / WAL 16351</strain>
    </source>
</reference>
<gene>
    <name evidence="1" type="ORF">CLOBOL_03901</name>
</gene>
<dbReference type="Proteomes" id="UP000005396">
    <property type="component" value="Unassembled WGS sequence"/>
</dbReference>
<reference evidence="1 2" key="1">
    <citation type="submission" date="2007-08" db="EMBL/GenBank/DDBJ databases">
        <authorList>
            <person name="Fulton L."/>
            <person name="Clifton S."/>
            <person name="Fulton B."/>
            <person name="Xu J."/>
            <person name="Minx P."/>
            <person name="Pepin K.H."/>
            <person name="Johnson M."/>
            <person name="Thiruvilangam P."/>
            <person name="Bhonagiri V."/>
            <person name="Nash W.E."/>
            <person name="Mardis E.R."/>
            <person name="Wilson R.K."/>
        </authorList>
    </citation>
    <scope>NUCLEOTIDE SEQUENCE [LARGE SCALE GENOMIC DNA]</scope>
    <source>
        <strain evidence="2">ATCC BAA-613 / DSM 15670 / CCUG 46953 / JCM 12243 / WAL 16351</strain>
    </source>
</reference>
<dbReference type="HOGENOM" id="CLU_3097219_0_0_9"/>
<dbReference type="AlphaFoldDB" id="A8RU52"/>
<organism evidence="1 2">
    <name type="scientific">Enterocloster bolteae (strain ATCC BAA-613 / DSM 15670 / CCUG 46953 / JCM 12243 / WAL 16351)</name>
    <name type="common">Clostridium bolteae</name>
    <dbReference type="NCBI Taxonomy" id="411902"/>
    <lineage>
        <taxon>Bacteria</taxon>
        <taxon>Bacillati</taxon>
        <taxon>Bacillota</taxon>
        <taxon>Clostridia</taxon>
        <taxon>Lachnospirales</taxon>
        <taxon>Lachnospiraceae</taxon>
        <taxon>Enterocloster</taxon>
    </lineage>
</organism>
<dbReference type="EMBL" id="ABCC02000033">
    <property type="protein sequence ID" value="EDP15730.1"/>
    <property type="molecule type" value="Genomic_DNA"/>
</dbReference>
<protein>
    <submittedName>
        <fullName evidence="1">Uncharacterized protein</fullName>
    </submittedName>
</protein>